<accession>A0ABR5EWA2</accession>
<keyword evidence="3" id="KW-1185">Reference proteome</keyword>
<name>A0ABR5EWA2_XANPE</name>
<feature type="region of interest" description="Disordered" evidence="1">
    <location>
        <begin position="1"/>
        <end position="20"/>
    </location>
</feature>
<evidence type="ECO:0000313" key="2">
    <source>
        <dbReference type="EMBL" id="KLC08519.1"/>
    </source>
</evidence>
<dbReference type="Proteomes" id="UP000035369">
    <property type="component" value="Unassembled WGS sequence"/>
</dbReference>
<organism evidence="2 3">
    <name type="scientific">Xanthomonas perforans</name>
    <dbReference type="NCBI Taxonomy" id="442694"/>
    <lineage>
        <taxon>Bacteria</taxon>
        <taxon>Pseudomonadati</taxon>
        <taxon>Pseudomonadota</taxon>
        <taxon>Gammaproteobacteria</taxon>
        <taxon>Lysobacterales</taxon>
        <taxon>Lysobacteraceae</taxon>
        <taxon>Xanthomonas</taxon>
    </lineage>
</organism>
<gene>
    <name evidence="2" type="ORF">XP315_05235</name>
</gene>
<protein>
    <submittedName>
        <fullName evidence="2">Uncharacterized protein</fullName>
    </submittedName>
</protein>
<sequence length="82" mass="8893">MEGLKEEARLPPGDGSADAGWNAWTLRRLIRCAAPTVAEARQAEALREGAQAQRTSGAGVEQDWLHGVADRPVVKKALRMRS</sequence>
<reference evidence="2 3" key="1">
    <citation type="submission" date="2015-02" db="EMBL/GenBank/DDBJ databases">
        <title>Whole genome sequencing of multiple isolates of three species of pepper and tomato-infecting xanthomonads reveals genetic diversity in field strains and pinpoints effectors responsible for host specificity.</title>
        <authorList>
            <person name="Schwartz A."/>
            <person name="Dahlbeck D."/>
            <person name="Staskawicz B."/>
            <person name="Bart R."/>
            <person name="Potnis N."/>
            <person name="Minsavage G."/>
            <person name="Timilsina S."/>
            <person name="Goss E."/>
            <person name="Jones J."/>
            <person name="Vallad G."/>
            <person name="Barak J."/>
            <person name="Miller S."/>
            <person name="Ritchie D."/>
            <person name="Martins J.Jr."/>
            <person name="Patane J.S."/>
            <person name="Setubal J.C."/>
        </authorList>
    </citation>
    <scope>NUCLEOTIDE SEQUENCE [LARGE SCALE GENOMIC DNA]</scope>
    <source>
        <strain evidence="2 3">Xp3-15</strain>
    </source>
</reference>
<evidence type="ECO:0000256" key="1">
    <source>
        <dbReference type="SAM" id="MobiDB-lite"/>
    </source>
</evidence>
<dbReference type="EMBL" id="JZUY01000034">
    <property type="protein sequence ID" value="KLC08519.1"/>
    <property type="molecule type" value="Genomic_DNA"/>
</dbReference>
<evidence type="ECO:0000313" key="3">
    <source>
        <dbReference type="Proteomes" id="UP000035369"/>
    </source>
</evidence>
<comment type="caution">
    <text evidence="2">The sequence shown here is derived from an EMBL/GenBank/DDBJ whole genome shotgun (WGS) entry which is preliminary data.</text>
</comment>
<proteinExistence type="predicted"/>